<dbReference type="RefSeq" id="WP_209811736.1">
    <property type="nucleotide sequence ID" value="NZ_JAGGKT010000013.1"/>
</dbReference>
<accession>A0ABS4GTX2</accession>
<keyword evidence="2" id="KW-1185">Reference proteome</keyword>
<dbReference type="Proteomes" id="UP001519343">
    <property type="component" value="Unassembled WGS sequence"/>
</dbReference>
<evidence type="ECO:0000313" key="1">
    <source>
        <dbReference type="EMBL" id="MBP1933720.1"/>
    </source>
</evidence>
<sequence>MKVIREYTNAHHLATDIAHEMTKQFRVQHVEFDYDRFEKPGDIRFTFALDGMDIELYYSNLIECFETVPQLVEAFKKATT</sequence>
<name>A0ABS4GTX2_9BACL</name>
<protein>
    <submittedName>
        <fullName evidence="1">Uncharacterized protein</fullName>
    </submittedName>
</protein>
<dbReference type="EMBL" id="JAGGKT010000013">
    <property type="protein sequence ID" value="MBP1933720.1"/>
    <property type="molecule type" value="Genomic_DNA"/>
</dbReference>
<proteinExistence type="predicted"/>
<comment type="caution">
    <text evidence="1">The sequence shown here is derived from an EMBL/GenBank/DDBJ whole genome shotgun (WGS) entry which is preliminary data.</text>
</comment>
<organism evidence="1 2">
    <name type="scientific">Ammoniphilus resinae</name>
    <dbReference type="NCBI Taxonomy" id="861532"/>
    <lineage>
        <taxon>Bacteria</taxon>
        <taxon>Bacillati</taxon>
        <taxon>Bacillota</taxon>
        <taxon>Bacilli</taxon>
        <taxon>Bacillales</taxon>
        <taxon>Paenibacillaceae</taxon>
        <taxon>Aneurinibacillus group</taxon>
        <taxon>Ammoniphilus</taxon>
    </lineage>
</organism>
<evidence type="ECO:0000313" key="2">
    <source>
        <dbReference type="Proteomes" id="UP001519343"/>
    </source>
</evidence>
<gene>
    <name evidence="1" type="ORF">J2Z37_003733</name>
</gene>
<reference evidence="1 2" key="1">
    <citation type="submission" date="2021-03" db="EMBL/GenBank/DDBJ databases">
        <title>Genomic Encyclopedia of Type Strains, Phase IV (KMG-IV): sequencing the most valuable type-strain genomes for metagenomic binning, comparative biology and taxonomic classification.</title>
        <authorList>
            <person name="Goeker M."/>
        </authorList>
    </citation>
    <scope>NUCLEOTIDE SEQUENCE [LARGE SCALE GENOMIC DNA]</scope>
    <source>
        <strain evidence="1 2">DSM 24738</strain>
    </source>
</reference>